<gene>
    <name evidence="1" type="ORF">IQ266_23095</name>
</gene>
<reference evidence="1" key="1">
    <citation type="submission" date="2020-10" db="EMBL/GenBank/DDBJ databases">
        <authorList>
            <person name="Castelo-Branco R."/>
            <person name="Eusebio N."/>
            <person name="Adriana R."/>
            <person name="Vieira A."/>
            <person name="Brugerolle De Fraissinette N."/>
            <person name="Rezende De Castro R."/>
            <person name="Schneider M.P."/>
            <person name="Vasconcelos V."/>
            <person name="Leao P.N."/>
        </authorList>
    </citation>
    <scope>NUCLEOTIDE SEQUENCE</scope>
    <source>
        <strain evidence="1">LEGE 11480</strain>
    </source>
</reference>
<dbReference type="Pfam" id="PF18506">
    <property type="entry name" value="RelB-like"/>
    <property type="match status" value="1"/>
</dbReference>
<evidence type="ECO:0000313" key="2">
    <source>
        <dbReference type="Proteomes" id="UP000625316"/>
    </source>
</evidence>
<dbReference type="RefSeq" id="WP_264327447.1">
    <property type="nucleotide sequence ID" value="NZ_JADEXQ010000115.1"/>
</dbReference>
<name>A0A928Z5A7_9CYAN</name>
<organism evidence="1 2">
    <name type="scientific">Romeriopsis navalis LEGE 11480</name>
    <dbReference type="NCBI Taxonomy" id="2777977"/>
    <lineage>
        <taxon>Bacteria</taxon>
        <taxon>Bacillati</taxon>
        <taxon>Cyanobacteriota</taxon>
        <taxon>Cyanophyceae</taxon>
        <taxon>Leptolyngbyales</taxon>
        <taxon>Leptolyngbyaceae</taxon>
        <taxon>Romeriopsis</taxon>
        <taxon>Romeriopsis navalis</taxon>
    </lineage>
</organism>
<keyword evidence="2" id="KW-1185">Reference proteome</keyword>
<accession>A0A928Z5A7</accession>
<comment type="caution">
    <text evidence="1">The sequence shown here is derived from an EMBL/GenBank/DDBJ whole genome shotgun (WGS) entry which is preliminary data.</text>
</comment>
<dbReference type="AlphaFoldDB" id="A0A928Z5A7"/>
<dbReference type="Proteomes" id="UP000625316">
    <property type="component" value="Unassembled WGS sequence"/>
</dbReference>
<evidence type="ECO:0000313" key="1">
    <source>
        <dbReference type="EMBL" id="MBE9032629.1"/>
    </source>
</evidence>
<sequence>MLPVKKRYVLDEDQRPIAVQIAIEDFEKLEDLIENYGLAQLINENQGEERLQKSAALEYYRSLKREDVDS</sequence>
<proteinExistence type="predicted"/>
<dbReference type="InterPro" id="IPR049537">
    <property type="entry name" value="RelB-like"/>
</dbReference>
<dbReference type="EMBL" id="JADEXQ010000115">
    <property type="protein sequence ID" value="MBE9032629.1"/>
    <property type="molecule type" value="Genomic_DNA"/>
</dbReference>
<protein>
    <submittedName>
        <fullName evidence="1">Uncharacterized protein</fullName>
    </submittedName>
</protein>